<organism evidence="6 7">
    <name type="scientific">Durusdinium trenchii</name>
    <dbReference type="NCBI Taxonomy" id="1381693"/>
    <lineage>
        <taxon>Eukaryota</taxon>
        <taxon>Sar</taxon>
        <taxon>Alveolata</taxon>
        <taxon>Dinophyceae</taxon>
        <taxon>Suessiales</taxon>
        <taxon>Symbiodiniaceae</taxon>
        <taxon>Durusdinium</taxon>
    </lineage>
</organism>
<keyword evidence="1" id="KW-0677">Repeat</keyword>
<dbReference type="SUPFAM" id="SSF54928">
    <property type="entry name" value="RNA-binding domain, RBD"/>
    <property type="match status" value="4"/>
</dbReference>
<dbReference type="PROSITE" id="PS50102">
    <property type="entry name" value="RRM"/>
    <property type="match status" value="5"/>
</dbReference>
<feature type="region of interest" description="Disordered" evidence="4">
    <location>
        <begin position="1"/>
        <end position="84"/>
    </location>
</feature>
<evidence type="ECO:0000256" key="2">
    <source>
        <dbReference type="ARBA" id="ARBA00022884"/>
    </source>
</evidence>
<gene>
    <name evidence="6" type="ORF">SCF082_LOCUS24658</name>
</gene>
<feature type="region of interest" description="Disordered" evidence="4">
    <location>
        <begin position="474"/>
        <end position="494"/>
    </location>
</feature>
<evidence type="ECO:0000256" key="3">
    <source>
        <dbReference type="PROSITE-ProRule" id="PRU00176"/>
    </source>
</evidence>
<feature type="compositionally biased region" description="Basic and acidic residues" evidence="4">
    <location>
        <begin position="72"/>
        <end position="84"/>
    </location>
</feature>
<dbReference type="Gene3D" id="3.30.70.330">
    <property type="match status" value="5"/>
</dbReference>
<dbReference type="EMBL" id="CAXAMM010018258">
    <property type="protein sequence ID" value="CAK9042992.1"/>
    <property type="molecule type" value="Genomic_DNA"/>
</dbReference>
<dbReference type="Proteomes" id="UP001642464">
    <property type="component" value="Unassembled WGS sequence"/>
</dbReference>
<sequence>MGGMPGALQMSTPKASSSNSKSWEQWEENDWSKGGGASNDWSKGSASNDWSSNDWSSSQAKDWSKGSSDWNEDWKGAGDWNDWKKDKWKSWKDDEWGDDWKDWDWRKRGKGKGDGKGRRRGKGDDLEVVIKGLPAQTEEAAIREFFSSCGEVTRITVPRSGKMIFVAFSTQEGVDSALGFNKTFFNGIYIEVKAAAEKYEAKRSNDDLTVVVKGFPDTADEASLSAHFGSCGEGPVRVNVPRHRDTGNVKGAAFVEMKDEESLMQALQLDGSSFLGAPLTVRRATDAIEKGAGKGKRDKEKEDEVSVVVKGFPIQDTDEETLRNGFMVCGEVVRIRLPRGSDGLPKGTAFVQFSTEEQVQRALELDGQDIFGSGNISVHRANEKRKDHKDKEKNDDFTVVVRGLPDWVQETQLKSDFGSCGPLKRVSVPKDNNGNGKGFGYVQYKSDDAVNRALEWHNTWYKGVQITVEKLGADKGRGRGGRRDRKERLPEGPTVNVSGLSYEVDDEMLKQAFAACGEVVACRVNISNKGRSKGKSRGTGLVVFATEEAQKKAVETMDQMELSGRTITVKERAEEA</sequence>
<dbReference type="InterPro" id="IPR035979">
    <property type="entry name" value="RBD_domain_sf"/>
</dbReference>
<feature type="domain" description="RRM" evidence="5">
    <location>
        <begin position="305"/>
        <end position="383"/>
    </location>
</feature>
<protein>
    <submittedName>
        <fullName evidence="6">Cytoplasmic and nuclear (PABP) (Poly(A)-binding protein) (ARS consensus-binding protein ACBP-67) (Polyadenylate tail-binding protein)</fullName>
    </submittedName>
</protein>
<dbReference type="Pfam" id="PF00076">
    <property type="entry name" value="RRM_1"/>
    <property type="match status" value="5"/>
</dbReference>
<feature type="compositionally biased region" description="Polar residues" evidence="4">
    <location>
        <begin position="59"/>
        <end position="69"/>
    </location>
</feature>
<evidence type="ECO:0000256" key="4">
    <source>
        <dbReference type="SAM" id="MobiDB-lite"/>
    </source>
</evidence>
<feature type="domain" description="RRM" evidence="5">
    <location>
        <begin position="208"/>
        <end position="286"/>
    </location>
</feature>
<feature type="region of interest" description="Disordered" evidence="4">
    <location>
        <begin position="102"/>
        <end position="122"/>
    </location>
</feature>
<evidence type="ECO:0000256" key="1">
    <source>
        <dbReference type="ARBA" id="ARBA00022737"/>
    </source>
</evidence>
<evidence type="ECO:0000259" key="5">
    <source>
        <dbReference type="PROSITE" id="PS50102"/>
    </source>
</evidence>
<name>A0ABP0LWR8_9DINO</name>
<dbReference type="PANTHER" id="PTHR23236">
    <property type="entry name" value="EUKARYOTIC TRANSLATION INITIATION FACTOR 4B/4H"/>
    <property type="match status" value="1"/>
</dbReference>
<reference evidence="6 7" key="1">
    <citation type="submission" date="2024-02" db="EMBL/GenBank/DDBJ databases">
        <authorList>
            <person name="Chen Y."/>
            <person name="Shah S."/>
            <person name="Dougan E. K."/>
            <person name="Thang M."/>
            <person name="Chan C."/>
        </authorList>
    </citation>
    <scope>NUCLEOTIDE SEQUENCE [LARGE SCALE GENOMIC DNA]</scope>
</reference>
<feature type="domain" description="RRM" evidence="5">
    <location>
        <begin position="493"/>
        <end position="574"/>
    </location>
</feature>
<dbReference type="PANTHER" id="PTHR23236:SF119">
    <property type="entry name" value="NUCLEAR RNA-BINDING PROTEIN SART-3"/>
    <property type="match status" value="1"/>
</dbReference>
<keyword evidence="2 3" id="KW-0694">RNA-binding</keyword>
<dbReference type="SMART" id="SM00360">
    <property type="entry name" value="RRM"/>
    <property type="match status" value="5"/>
</dbReference>
<feature type="compositionally biased region" description="Basic and acidic residues" evidence="4">
    <location>
        <begin position="102"/>
        <end position="116"/>
    </location>
</feature>
<feature type="domain" description="RRM" evidence="5">
    <location>
        <begin position="397"/>
        <end position="478"/>
    </location>
</feature>
<evidence type="ECO:0000313" key="7">
    <source>
        <dbReference type="Proteomes" id="UP001642464"/>
    </source>
</evidence>
<feature type="domain" description="RRM" evidence="5">
    <location>
        <begin position="126"/>
        <end position="197"/>
    </location>
</feature>
<accession>A0ABP0LWR8</accession>
<feature type="non-terminal residue" evidence="6">
    <location>
        <position position="576"/>
    </location>
</feature>
<dbReference type="CDD" id="cd00590">
    <property type="entry name" value="RRM_SF"/>
    <property type="match status" value="2"/>
</dbReference>
<evidence type="ECO:0000313" key="6">
    <source>
        <dbReference type="EMBL" id="CAK9042992.1"/>
    </source>
</evidence>
<dbReference type="InterPro" id="IPR012677">
    <property type="entry name" value="Nucleotide-bd_a/b_plait_sf"/>
</dbReference>
<keyword evidence="7" id="KW-1185">Reference proteome</keyword>
<dbReference type="InterPro" id="IPR000504">
    <property type="entry name" value="RRM_dom"/>
</dbReference>
<proteinExistence type="predicted"/>
<feature type="compositionally biased region" description="Low complexity" evidence="4">
    <location>
        <begin position="11"/>
        <end position="22"/>
    </location>
</feature>
<comment type="caution">
    <text evidence="6">The sequence shown here is derived from an EMBL/GenBank/DDBJ whole genome shotgun (WGS) entry which is preliminary data.</text>
</comment>
<feature type="compositionally biased region" description="Low complexity" evidence="4">
    <location>
        <begin position="47"/>
        <end position="58"/>
    </location>
</feature>